<sequence>MLPRVNRLRSSDEIREVVNKGKRISSKLATLHYLPAETNRFAIVVSKAVGGAVVRNQVKRRLRAVLSGQTTHSPSISGVVRVRPGANRMSYQQVDSQIVEILEQIR</sequence>
<dbReference type="GO" id="GO:0042781">
    <property type="term" value="F:3'-tRNA processing endoribonuclease activity"/>
    <property type="evidence" value="ECO:0007669"/>
    <property type="project" value="TreeGrafter"/>
</dbReference>
<dbReference type="InterPro" id="IPR014721">
    <property type="entry name" value="Ribsml_uS5_D2-typ_fold_subgr"/>
</dbReference>
<dbReference type="InterPro" id="IPR020539">
    <property type="entry name" value="RNase_P_CS"/>
</dbReference>
<evidence type="ECO:0000256" key="1">
    <source>
        <dbReference type="ARBA" id="ARBA00002663"/>
    </source>
</evidence>
<dbReference type="GO" id="GO:0000049">
    <property type="term" value="F:tRNA binding"/>
    <property type="evidence" value="ECO:0007669"/>
    <property type="project" value="InterPro"/>
</dbReference>
<keyword evidence="6" id="KW-0694">RNA-binding</keyword>
<keyword evidence="5" id="KW-0378">Hydrolase</keyword>
<dbReference type="GO" id="GO:0004526">
    <property type="term" value="F:ribonuclease P activity"/>
    <property type="evidence" value="ECO:0007669"/>
    <property type="project" value="InterPro"/>
</dbReference>
<reference evidence="7" key="1">
    <citation type="submission" date="2020-05" db="EMBL/GenBank/DDBJ databases">
        <authorList>
            <person name="Chiriac C."/>
            <person name="Salcher M."/>
            <person name="Ghai R."/>
            <person name="Kavagutti S V."/>
        </authorList>
    </citation>
    <scope>NUCLEOTIDE SEQUENCE</scope>
</reference>
<organism evidence="7">
    <name type="scientific">freshwater metagenome</name>
    <dbReference type="NCBI Taxonomy" id="449393"/>
    <lineage>
        <taxon>unclassified sequences</taxon>
        <taxon>metagenomes</taxon>
        <taxon>ecological metagenomes</taxon>
    </lineage>
</organism>
<evidence type="ECO:0000256" key="6">
    <source>
        <dbReference type="ARBA" id="ARBA00022884"/>
    </source>
</evidence>
<evidence type="ECO:0000256" key="5">
    <source>
        <dbReference type="ARBA" id="ARBA00022801"/>
    </source>
</evidence>
<evidence type="ECO:0000256" key="4">
    <source>
        <dbReference type="ARBA" id="ARBA00022759"/>
    </source>
</evidence>
<dbReference type="InterPro" id="IPR000100">
    <property type="entry name" value="RNase_P"/>
</dbReference>
<proteinExistence type="inferred from homology"/>
<dbReference type="PANTHER" id="PTHR33992:SF1">
    <property type="entry name" value="RIBONUCLEASE P PROTEIN COMPONENT"/>
    <property type="match status" value="1"/>
</dbReference>
<protein>
    <submittedName>
        <fullName evidence="7">Unannotated protein</fullName>
    </submittedName>
</protein>
<gene>
    <name evidence="7" type="ORF">UFOPK1503_00868</name>
    <name evidence="8" type="ORF">UFOPK1693_00770</name>
</gene>
<keyword evidence="3" id="KW-0540">Nuclease</keyword>
<dbReference type="SUPFAM" id="SSF54211">
    <property type="entry name" value="Ribosomal protein S5 domain 2-like"/>
    <property type="match status" value="1"/>
</dbReference>
<dbReference type="NCBIfam" id="TIGR00188">
    <property type="entry name" value="rnpA"/>
    <property type="match status" value="1"/>
</dbReference>
<dbReference type="Gene3D" id="3.30.230.10">
    <property type="match status" value="1"/>
</dbReference>
<comment type="function">
    <text evidence="1">RNaseP catalyzes the removal of the 5'-leader sequence from pre-tRNA to produce the mature 5'-terminus. It can also cleave other RNA substrates such as 4.5S RNA. The protein component plays an auxiliary but essential role in vivo by binding to the 5'-leader sequence and broadening the substrate specificity of the ribozyme.</text>
</comment>
<evidence type="ECO:0000256" key="3">
    <source>
        <dbReference type="ARBA" id="ARBA00022722"/>
    </source>
</evidence>
<dbReference type="EMBL" id="CAEZST010000014">
    <property type="protein sequence ID" value="CAB4548732.1"/>
    <property type="molecule type" value="Genomic_DNA"/>
</dbReference>
<dbReference type="AlphaFoldDB" id="A0A6J6CBC3"/>
<keyword evidence="2" id="KW-0819">tRNA processing</keyword>
<dbReference type="InterPro" id="IPR020568">
    <property type="entry name" value="Ribosomal_Su5_D2-typ_SF"/>
</dbReference>
<evidence type="ECO:0000313" key="8">
    <source>
        <dbReference type="EMBL" id="CAB4571850.1"/>
    </source>
</evidence>
<dbReference type="Pfam" id="PF00825">
    <property type="entry name" value="Ribonuclease_P"/>
    <property type="match status" value="1"/>
</dbReference>
<dbReference type="PANTHER" id="PTHR33992">
    <property type="entry name" value="RIBONUCLEASE P PROTEIN COMPONENT"/>
    <property type="match status" value="1"/>
</dbReference>
<dbReference type="EMBL" id="CAEZTO010000009">
    <property type="protein sequence ID" value="CAB4571850.1"/>
    <property type="molecule type" value="Genomic_DNA"/>
</dbReference>
<dbReference type="GO" id="GO:0030677">
    <property type="term" value="C:ribonuclease P complex"/>
    <property type="evidence" value="ECO:0007669"/>
    <property type="project" value="TreeGrafter"/>
</dbReference>
<evidence type="ECO:0000256" key="2">
    <source>
        <dbReference type="ARBA" id="ARBA00022694"/>
    </source>
</evidence>
<evidence type="ECO:0000313" key="7">
    <source>
        <dbReference type="EMBL" id="CAB4548732.1"/>
    </source>
</evidence>
<name>A0A6J6CBC3_9ZZZZ</name>
<dbReference type="PROSITE" id="PS00648">
    <property type="entry name" value="RIBONUCLEASE_P"/>
    <property type="match status" value="1"/>
</dbReference>
<keyword evidence="4" id="KW-0255">Endonuclease</keyword>
<accession>A0A6J6CBC3</accession>
<dbReference type="HAMAP" id="MF_00227">
    <property type="entry name" value="RNase_P"/>
    <property type="match status" value="1"/>
</dbReference>